<reference evidence="1" key="1">
    <citation type="journal article" date="2015" name="Nature">
        <title>Complex archaea that bridge the gap between prokaryotes and eukaryotes.</title>
        <authorList>
            <person name="Spang A."/>
            <person name="Saw J.H."/>
            <person name="Jorgensen S.L."/>
            <person name="Zaremba-Niedzwiedzka K."/>
            <person name="Martijn J."/>
            <person name="Lind A.E."/>
            <person name="van Eijk R."/>
            <person name="Schleper C."/>
            <person name="Guy L."/>
            <person name="Ettema T.J."/>
        </authorList>
    </citation>
    <scope>NUCLEOTIDE SEQUENCE</scope>
</reference>
<dbReference type="EMBL" id="LAZR01066800">
    <property type="protein sequence ID" value="KKK52861.1"/>
    <property type="molecule type" value="Genomic_DNA"/>
</dbReference>
<evidence type="ECO:0008006" key="2">
    <source>
        <dbReference type="Google" id="ProtNLM"/>
    </source>
</evidence>
<proteinExistence type="predicted"/>
<organism evidence="1">
    <name type="scientific">marine sediment metagenome</name>
    <dbReference type="NCBI Taxonomy" id="412755"/>
    <lineage>
        <taxon>unclassified sequences</taxon>
        <taxon>metagenomes</taxon>
        <taxon>ecological metagenomes</taxon>
    </lineage>
</organism>
<comment type="caution">
    <text evidence="1">The sequence shown here is derived from an EMBL/GenBank/DDBJ whole genome shotgun (WGS) entry which is preliminary data.</text>
</comment>
<accession>A0A0F8YY08</accession>
<name>A0A0F8YY08_9ZZZZ</name>
<sequence>MKYFVAVELTYEGIHICEFDTLEDAKREHDKAYSKSHMTRLEMLYR</sequence>
<dbReference type="AlphaFoldDB" id="A0A0F8YY08"/>
<protein>
    <recommendedName>
        <fullName evidence="2">AP2/ERF domain-containing protein</fullName>
    </recommendedName>
</protein>
<evidence type="ECO:0000313" key="1">
    <source>
        <dbReference type="EMBL" id="KKK52861.1"/>
    </source>
</evidence>
<gene>
    <name evidence="1" type="ORF">LCGC14_3100660</name>
</gene>